<dbReference type="InterPro" id="IPR011009">
    <property type="entry name" value="Kinase-like_dom_sf"/>
</dbReference>
<sequence>MAELDTLQVPYADLLGKASENGFSNARLAMMVSEGELQPSFTESMPSELLALARECLSFHDNDRPSAIQLSYKLHKILNENKAGYQ</sequence>
<dbReference type="VEuPathDB" id="FungiDB:SDRG_14283"/>
<proteinExistence type="predicted"/>
<protein>
    <recommendedName>
        <fullName evidence="3">Serine-threonine/tyrosine-protein kinase catalytic domain-containing protein</fullName>
    </recommendedName>
</protein>
<dbReference type="RefSeq" id="XP_008618624.1">
    <property type="nucleotide sequence ID" value="XM_008620402.1"/>
</dbReference>
<accession>T0Q0H9</accession>
<dbReference type="InParanoid" id="T0Q0H9"/>
<evidence type="ECO:0000313" key="2">
    <source>
        <dbReference type="Proteomes" id="UP000030762"/>
    </source>
</evidence>
<dbReference type="EMBL" id="JH767200">
    <property type="protein sequence ID" value="EQC28011.1"/>
    <property type="molecule type" value="Genomic_DNA"/>
</dbReference>
<reference evidence="1 2" key="1">
    <citation type="submission" date="2012-04" db="EMBL/GenBank/DDBJ databases">
        <title>The Genome Sequence of Saprolegnia declina VS20.</title>
        <authorList>
            <consortium name="The Broad Institute Genome Sequencing Platform"/>
            <person name="Russ C."/>
            <person name="Nusbaum C."/>
            <person name="Tyler B."/>
            <person name="van West P."/>
            <person name="Dieguez-Uribeondo J."/>
            <person name="de Bruijn I."/>
            <person name="Tripathy S."/>
            <person name="Jiang R."/>
            <person name="Young S.K."/>
            <person name="Zeng Q."/>
            <person name="Gargeya S."/>
            <person name="Fitzgerald M."/>
            <person name="Haas B."/>
            <person name="Abouelleil A."/>
            <person name="Alvarado L."/>
            <person name="Arachchi H.M."/>
            <person name="Berlin A."/>
            <person name="Chapman S.B."/>
            <person name="Goldberg J."/>
            <person name="Griggs A."/>
            <person name="Gujja S."/>
            <person name="Hansen M."/>
            <person name="Howarth C."/>
            <person name="Imamovic A."/>
            <person name="Larimer J."/>
            <person name="McCowen C."/>
            <person name="Montmayeur A."/>
            <person name="Murphy C."/>
            <person name="Neiman D."/>
            <person name="Pearson M."/>
            <person name="Priest M."/>
            <person name="Roberts A."/>
            <person name="Saif S."/>
            <person name="Shea T."/>
            <person name="Sisk P."/>
            <person name="Sykes S."/>
            <person name="Wortman J."/>
            <person name="Nusbaum C."/>
            <person name="Birren B."/>
        </authorList>
    </citation>
    <scope>NUCLEOTIDE SEQUENCE [LARGE SCALE GENOMIC DNA]</scope>
    <source>
        <strain evidence="1 2">VS20</strain>
    </source>
</reference>
<evidence type="ECO:0000313" key="1">
    <source>
        <dbReference type="EMBL" id="EQC28011.1"/>
    </source>
</evidence>
<keyword evidence="2" id="KW-1185">Reference proteome</keyword>
<dbReference type="AlphaFoldDB" id="T0Q0H9"/>
<gene>
    <name evidence="1" type="ORF">SDRG_14283</name>
</gene>
<dbReference type="SUPFAM" id="SSF56112">
    <property type="entry name" value="Protein kinase-like (PK-like)"/>
    <property type="match status" value="1"/>
</dbReference>
<dbReference type="Gene3D" id="1.10.510.10">
    <property type="entry name" value="Transferase(Phosphotransferase) domain 1"/>
    <property type="match status" value="1"/>
</dbReference>
<name>T0Q0H9_SAPDV</name>
<evidence type="ECO:0008006" key="3">
    <source>
        <dbReference type="Google" id="ProtNLM"/>
    </source>
</evidence>
<dbReference type="Proteomes" id="UP000030762">
    <property type="component" value="Unassembled WGS sequence"/>
</dbReference>
<organism evidence="1 2">
    <name type="scientific">Saprolegnia diclina (strain VS20)</name>
    <dbReference type="NCBI Taxonomy" id="1156394"/>
    <lineage>
        <taxon>Eukaryota</taxon>
        <taxon>Sar</taxon>
        <taxon>Stramenopiles</taxon>
        <taxon>Oomycota</taxon>
        <taxon>Saprolegniomycetes</taxon>
        <taxon>Saprolegniales</taxon>
        <taxon>Saprolegniaceae</taxon>
        <taxon>Saprolegnia</taxon>
    </lineage>
</organism>
<dbReference type="OrthoDB" id="62938at2759"/>
<dbReference type="GeneID" id="19955010"/>